<evidence type="ECO:0000313" key="3">
    <source>
        <dbReference type="Proteomes" id="UP000240572"/>
    </source>
</evidence>
<organism evidence="2 3">
    <name type="scientific">Taibaiella chishuiensis</name>
    <dbReference type="NCBI Taxonomy" id="1434707"/>
    <lineage>
        <taxon>Bacteria</taxon>
        <taxon>Pseudomonadati</taxon>
        <taxon>Bacteroidota</taxon>
        <taxon>Chitinophagia</taxon>
        <taxon>Chitinophagales</taxon>
        <taxon>Chitinophagaceae</taxon>
        <taxon>Taibaiella</taxon>
    </lineage>
</organism>
<dbReference type="Pfam" id="PF01740">
    <property type="entry name" value="STAS"/>
    <property type="match status" value="1"/>
</dbReference>
<sequence>MEFKIDTKPTYTVITPETGALSANLAEEIRQKIAELTITGSHNFIVNLHNCSDMEIAAGNQLIELHQSLYNQDSSLVFTEVPECVLQTMKQQQFHLSLNLTPSMQEAVDIISMEVLERDLFKEL</sequence>
<reference evidence="2 3" key="1">
    <citation type="submission" date="2018-03" db="EMBL/GenBank/DDBJ databases">
        <title>Genomic Encyclopedia of Type Strains, Phase III (KMG-III): the genomes of soil and plant-associated and newly described type strains.</title>
        <authorList>
            <person name="Whitman W."/>
        </authorList>
    </citation>
    <scope>NUCLEOTIDE SEQUENCE [LARGE SCALE GENOMIC DNA]</scope>
    <source>
        <strain evidence="2 3">CGMCC 1.12700</strain>
    </source>
</reference>
<dbReference type="RefSeq" id="WP_106523979.1">
    <property type="nucleotide sequence ID" value="NZ_PYGD01000007.1"/>
</dbReference>
<feature type="domain" description="STAS" evidence="1">
    <location>
        <begin position="19"/>
        <end position="111"/>
    </location>
</feature>
<dbReference type="OrthoDB" id="667243at2"/>
<name>A0A2P8D0F3_9BACT</name>
<evidence type="ECO:0000313" key="2">
    <source>
        <dbReference type="EMBL" id="PSK90699.1"/>
    </source>
</evidence>
<keyword evidence="3" id="KW-1185">Reference proteome</keyword>
<dbReference type="EMBL" id="PYGD01000007">
    <property type="protein sequence ID" value="PSK90699.1"/>
    <property type="molecule type" value="Genomic_DNA"/>
</dbReference>
<proteinExistence type="predicted"/>
<protein>
    <submittedName>
        <fullName evidence="2">STAS domain-containing protein</fullName>
    </submittedName>
</protein>
<accession>A0A2P8D0F3</accession>
<dbReference type="PROSITE" id="PS50801">
    <property type="entry name" value="STAS"/>
    <property type="match status" value="1"/>
</dbReference>
<dbReference type="Gene3D" id="3.30.750.24">
    <property type="entry name" value="STAS domain"/>
    <property type="match status" value="1"/>
</dbReference>
<gene>
    <name evidence="2" type="ORF">B0I18_107109</name>
</gene>
<dbReference type="SUPFAM" id="SSF52091">
    <property type="entry name" value="SpoIIaa-like"/>
    <property type="match status" value="1"/>
</dbReference>
<dbReference type="AlphaFoldDB" id="A0A2P8D0F3"/>
<dbReference type="InterPro" id="IPR036513">
    <property type="entry name" value="STAS_dom_sf"/>
</dbReference>
<dbReference type="InterPro" id="IPR002645">
    <property type="entry name" value="STAS_dom"/>
</dbReference>
<dbReference type="Proteomes" id="UP000240572">
    <property type="component" value="Unassembled WGS sequence"/>
</dbReference>
<evidence type="ECO:0000259" key="1">
    <source>
        <dbReference type="PROSITE" id="PS50801"/>
    </source>
</evidence>
<comment type="caution">
    <text evidence="2">The sequence shown here is derived from an EMBL/GenBank/DDBJ whole genome shotgun (WGS) entry which is preliminary data.</text>
</comment>